<dbReference type="FunFam" id="3.40.50.720:FF:000173">
    <property type="entry name" value="3-oxoacyl-[acyl-carrier protein] reductase"/>
    <property type="match status" value="1"/>
</dbReference>
<dbReference type="PANTHER" id="PTHR42879:SF2">
    <property type="entry name" value="3-OXOACYL-[ACYL-CARRIER-PROTEIN] REDUCTASE FABG"/>
    <property type="match status" value="1"/>
</dbReference>
<dbReference type="NCBIfam" id="NF004199">
    <property type="entry name" value="PRK05653.1-4"/>
    <property type="match status" value="1"/>
</dbReference>
<dbReference type="SUPFAM" id="SSF51735">
    <property type="entry name" value="NAD(P)-binding Rossmann-fold domains"/>
    <property type="match status" value="1"/>
</dbReference>
<evidence type="ECO:0000256" key="1">
    <source>
        <dbReference type="ARBA" id="ARBA00006484"/>
    </source>
</evidence>
<comment type="similarity">
    <text evidence="1 5">Belongs to the short-chain dehydrogenases/reductases (SDR) family.</text>
</comment>
<name>A0A6G5QFB5_9BACT</name>
<organism evidence="7 8">
    <name type="scientific">Campylobacter mucosalis CCUG 21559</name>
    <dbReference type="NCBI Taxonomy" id="1032067"/>
    <lineage>
        <taxon>Bacteria</taxon>
        <taxon>Pseudomonadati</taxon>
        <taxon>Campylobacterota</taxon>
        <taxon>Epsilonproteobacteria</taxon>
        <taxon>Campylobacterales</taxon>
        <taxon>Campylobacteraceae</taxon>
        <taxon>Campylobacter</taxon>
    </lineage>
</organism>
<comment type="pathway">
    <text evidence="5">Lipid metabolism; fatty acid biosynthesis.</text>
</comment>
<dbReference type="InterPro" id="IPR036291">
    <property type="entry name" value="NAD(P)-bd_dom_sf"/>
</dbReference>
<dbReference type="PRINTS" id="PR00081">
    <property type="entry name" value="GDHRDH"/>
</dbReference>
<dbReference type="PRINTS" id="PR00080">
    <property type="entry name" value="SDRFAMILY"/>
</dbReference>
<evidence type="ECO:0000259" key="6">
    <source>
        <dbReference type="SMART" id="SM00822"/>
    </source>
</evidence>
<evidence type="ECO:0000256" key="5">
    <source>
        <dbReference type="RuleBase" id="RU366074"/>
    </source>
</evidence>
<dbReference type="Pfam" id="PF13561">
    <property type="entry name" value="adh_short_C2"/>
    <property type="match status" value="1"/>
</dbReference>
<dbReference type="NCBIfam" id="NF005559">
    <property type="entry name" value="PRK07231.1"/>
    <property type="match status" value="1"/>
</dbReference>
<dbReference type="SMART" id="SM00822">
    <property type="entry name" value="PKS_KR"/>
    <property type="match status" value="1"/>
</dbReference>
<keyword evidence="8" id="KW-1185">Reference proteome</keyword>
<keyword evidence="5" id="KW-0276">Fatty acid metabolism</keyword>
<feature type="binding site" evidence="4">
    <location>
        <begin position="155"/>
        <end position="159"/>
    </location>
    <ligand>
        <name>NADP(+)</name>
        <dbReference type="ChEBI" id="CHEBI:58349"/>
    </ligand>
</feature>
<evidence type="ECO:0000313" key="7">
    <source>
        <dbReference type="EMBL" id="QCD44403.1"/>
    </source>
</evidence>
<comment type="function">
    <text evidence="5">Catalyzes the NADPH-dependent reduction of beta-ketoacyl-ACP substrates to beta-hydroxyacyl-ACP products, the first reductive step in the elongation cycle of fatty acid biosynthesis.</text>
</comment>
<dbReference type="GO" id="GO:0006633">
    <property type="term" value="P:fatty acid biosynthetic process"/>
    <property type="evidence" value="ECO:0007669"/>
    <property type="project" value="UniProtKB-UniPathway"/>
</dbReference>
<dbReference type="RefSeq" id="WP_171993538.1">
    <property type="nucleotide sequence ID" value="NZ_CP012542.1"/>
</dbReference>
<dbReference type="EMBL" id="CP012542">
    <property type="protein sequence ID" value="QCD44403.1"/>
    <property type="molecule type" value="Genomic_DNA"/>
</dbReference>
<dbReference type="InterPro" id="IPR011284">
    <property type="entry name" value="3oxo_ACP_reduc"/>
</dbReference>
<evidence type="ECO:0000256" key="4">
    <source>
        <dbReference type="PIRSR" id="PIRSR611284-2"/>
    </source>
</evidence>
<dbReference type="InterPro" id="IPR050259">
    <property type="entry name" value="SDR"/>
</dbReference>
<keyword evidence="5" id="KW-0444">Lipid biosynthesis</keyword>
<evidence type="ECO:0000256" key="3">
    <source>
        <dbReference type="PIRSR" id="PIRSR611284-1"/>
    </source>
</evidence>
<dbReference type="GO" id="GO:0051287">
    <property type="term" value="F:NAD binding"/>
    <property type="evidence" value="ECO:0007669"/>
    <property type="project" value="UniProtKB-UniRule"/>
</dbReference>
<dbReference type="AlphaFoldDB" id="A0A6G5QFB5"/>
<feature type="binding site" evidence="4">
    <location>
        <position position="90"/>
    </location>
    <ligand>
        <name>NADP(+)</name>
        <dbReference type="ChEBI" id="CHEBI:58349"/>
    </ligand>
</feature>
<dbReference type="InterPro" id="IPR057326">
    <property type="entry name" value="KR_dom"/>
</dbReference>
<keyword evidence="2 5" id="KW-0560">Oxidoreductase</keyword>
<protein>
    <recommendedName>
        <fullName evidence="5">3-oxoacyl-[acyl-carrier-protein] reductase</fullName>
        <ecNumber evidence="5">1.1.1.100</ecNumber>
    </recommendedName>
</protein>
<evidence type="ECO:0000313" key="8">
    <source>
        <dbReference type="Proteomes" id="UP000503264"/>
    </source>
</evidence>
<sequence length="247" mass="26644">MKFSGKNVLITGASRGIGAQIARTLAQMGLKVWINYRSKPEIADALADEINKNGGVAAVIKFDVTDEDEFIKGINLIVDSDGELSYLVNNAGITNDKLALRMKTDEFTSILDANLTSTFIGCREALKVMSKKRFGAVVNVASIVGEMGNAGQVNYSASKGGMIAMSKSFAKEGASRNVRFNCVTPGFIQTDMTAVLSDEVKQNYINNIPLKRLGEPREIAETVAFLLSDHASYITGDVLKINGGLYM</sequence>
<dbReference type="Gene3D" id="3.40.50.720">
    <property type="entry name" value="NAD(P)-binding Rossmann-like Domain"/>
    <property type="match status" value="1"/>
</dbReference>
<comment type="subunit">
    <text evidence="5">Homotetramer.</text>
</comment>
<keyword evidence="5" id="KW-0443">Lipid metabolism</keyword>
<dbReference type="Proteomes" id="UP000503264">
    <property type="component" value="Chromosome"/>
</dbReference>
<dbReference type="NCBIfam" id="NF009466">
    <property type="entry name" value="PRK12826.1-2"/>
    <property type="match status" value="1"/>
</dbReference>
<dbReference type="EC" id="1.1.1.100" evidence="5"/>
<dbReference type="UniPathway" id="UPA00094"/>
<dbReference type="PROSITE" id="PS00061">
    <property type="entry name" value="ADH_SHORT"/>
    <property type="match status" value="1"/>
</dbReference>
<feature type="binding site" evidence="4">
    <location>
        <begin position="12"/>
        <end position="15"/>
    </location>
    <ligand>
        <name>NADP(+)</name>
        <dbReference type="ChEBI" id="CHEBI:58349"/>
    </ligand>
</feature>
<comment type="catalytic activity">
    <reaction evidence="5">
        <text>a (3R)-hydroxyacyl-[ACP] + NADP(+) = a 3-oxoacyl-[ACP] + NADPH + H(+)</text>
        <dbReference type="Rhea" id="RHEA:17397"/>
        <dbReference type="Rhea" id="RHEA-COMP:9916"/>
        <dbReference type="Rhea" id="RHEA-COMP:9945"/>
        <dbReference type="ChEBI" id="CHEBI:15378"/>
        <dbReference type="ChEBI" id="CHEBI:57783"/>
        <dbReference type="ChEBI" id="CHEBI:58349"/>
        <dbReference type="ChEBI" id="CHEBI:78776"/>
        <dbReference type="ChEBI" id="CHEBI:78827"/>
        <dbReference type="EC" id="1.1.1.100"/>
    </reaction>
</comment>
<dbReference type="InterPro" id="IPR002347">
    <property type="entry name" value="SDR_fam"/>
</dbReference>
<dbReference type="PANTHER" id="PTHR42879">
    <property type="entry name" value="3-OXOACYL-(ACYL-CARRIER-PROTEIN) REDUCTASE"/>
    <property type="match status" value="1"/>
</dbReference>
<feature type="active site" description="Proton acceptor" evidence="3">
    <location>
        <position position="155"/>
    </location>
</feature>
<dbReference type="NCBIfam" id="TIGR01830">
    <property type="entry name" value="3oxo_ACP_reduc"/>
    <property type="match status" value="1"/>
</dbReference>
<dbReference type="InterPro" id="IPR020904">
    <property type="entry name" value="Sc_DH/Rdtase_CS"/>
</dbReference>
<feature type="binding site" evidence="4">
    <location>
        <position position="188"/>
    </location>
    <ligand>
        <name>NADP(+)</name>
        <dbReference type="ChEBI" id="CHEBI:58349"/>
    </ligand>
</feature>
<reference evidence="7 8" key="1">
    <citation type="submission" date="2016-07" db="EMBL/GenBank/DDBJ databases">
        <title>Comparative genomics of the Campylobacter concisus group.</title>
        <authorList>
            <person name="Miller W.G."/>
            <person name="Yee E."/>
            <person name="Chapman M.H."/>
            <person name="Huynh S."/>
            <person name="Bono J.L."/>
            <person name="On S.L.W."/>
            <person name="StLeger J."/>
            <person name="Foster G."/>
            <person name="Parker C.T."/>
        </authorList>
    </citation>
    <scope>NUCLEOTIDE SEQUENCE [LARGE SCALE GENOMIC DNA]</scope>
    <source>
        <strain evidence="7 8">CCUG 21559</strain>
    </source>
</reference>
<evidence type="ECO:0000256" key="2">
    <source>
        <dbReference type="ARBA" id="ARBA00023002"/>
    </source>
</evidence>
<proteinExistence type="inferred from homology"/>
<gene>
    <name evidence="7" type="primary">fabG</name>
    <name evidence="7" type="ORF">CMUC_0603</name>
</gene>
<keyword evidence="5" id="KW-0275">Fatty acid biosynthesis</keyword>
<accession>A0A6G5QFB5</accession>
<dbReference type="GO" id="GO:0004316">
    <property type="term" value="F:3-oxoacyl-[acyl-carrier-protein] reductase (NADPH) activity"/>
    <property type="evidence" value="ECO:0007669"/>
    <property type="project" value="UniProtKB-UniRule"/>
</dbReference>
<keyword evidence="4 5" id="KW-0521">NADP</keyword>
<feature type="domain" description="Ketoreductase" evidence="6">
    <location>
        <begin position="6"/>
        <end position="191"/>
    </location>
</feature>